<dbReference type="Pfam" id="PF00752">
    <property type="entry name" value="XPG_N"/>
    <property type="match status" value="1"/>
</dbReference>
<dbReference type="InterPro" id="IPR006086">
    <property type="entry name" value="XPG-I_dom"/>
</dbReference>
<dbReference type="GO" id="GO:0035312">
    <property type="term" value="F:5'-3' DNA exonuclease activity"/>
    <property type="evidence" value="ECO:0007669"/>
    <property type="project" value="UniProtKB-UniRule"/>
</dbReference>
<sequence>MGIPNLLPFVKNACRQGNISELANQSVAVDVSCLLHRGLIGCADKVAQGHETDFYIHYVMKYVKALLANNCHVILVFDGQMLPAKKETNSSRREKRDFQKQRGDLLMSQGRSIEAYDCFKRSASLTTKIIESAIQAFRQLEMVDVIVAPYESDAQLTFLMKSKMVEAVVTEDSDLIAFGCEKIVFKMESTGSCVIFEQHLLPKCLCRALADQFDFDKFRRICILSGCDYLQAGLHGVGLNKAATFFAKTTSKNLHQILPRLPRYLNKNSLKITKQFIADFIRAENTFLHQIIFDPIERRQRPLNDYPIIQKSSENDCSFDLDGQESTDDFAYAGSIQPPEIALSFALGNIPGGSQGDPIVLPQNVPDWSIWSPNYRTASIRPEKKSDKEIKKKSLCGAFTITLSESFEAKTPEHKIESRPSPFRILNNQPAVDLDLYSMTVQNSKRNNIFANFERRQTCFPVIGTTKRGNGALQNWNCDRLLKEFSNTGTKPLFFLELCRSNNTNHYFVLSFLTVVQKINGN</sequence>
<dbReference type="InterPro" id="IPR006085">
    <property type="entry name" value="XPG_DNA_repair_N"/>
</dbReference>
<reference evidence="18" key="1">
    <citation type="submission" date="2017-02" db="UniProtKB">
        <authorList>
            <consortium name="WormBaseParasite"/>
        </authorList>
    </citation>
    <scope>IDENTIFICATION</scope>
</reference>
<dbReference type="SUPFAM" id="SSF88723">
    <property type="entry name" value="PIN domain-like"/>
    <property type="match status" value="1"/>
</dbReference>
<keyword evidence="7 13" id="KW-0228">DNA excision</keyword>
<feature type="domain" description="XPG-I" evidence="14">
    <location>
        <begin position="139"/>
        <end position="211"/>
    </location>
</feature>
<gene>
    <name evidence="16" type="ORF">TCLT_LOCUS526</name>
</gene>
<dbReference type="InterPro" id="IPR029060">
    <property type="entry name" value="PIN-like_dom_sf"/>
</dbReference>
<evidence type="ECO:0000256" key="8">
    <source>
        <dbReference type="ARBA" id="ARBA00022801"/>
    </source>
</evidence>
<accession>A0A0N5CKD1</accession>
<comment type="similarity">
    <text evidence="2 13">Belongs to the XPG/RAD2 endonuclease family. EXO1 subfamily.</text>
</comment>
<keyword evidence="8 13" id="KW-0378">Hydrolase</keyword>
<comment type="subcellular location">
    <subcellularLocation>
        <location evidence="1 13">Nucleus</location>
    </subcellularLocation>
</comment>
<evidence type="ECO:0000256" key="1">
    <source>
        <dbReference type="ARBA" id="ARBA00004123"/>
    </source>
</evidence>
<keyword evidence="6 13" id="KW-0227">DNA damage</keyword>
<keyword evidence="10 13" id="KW-0267">Excision nuclease</keyword>
<dbReference type="FunFam" id="3.40.50.1010:FF:000002">
    <property type="entry name" value="Exonuclease 1, putative"/>
    <property type="match status" value="1"/>
</dbReference>
<evidence type="ECO:0000256" key="6">
    <source>
        <dbReference type="ARBA" id="ARBA00022763"/>
    </source>
</evidence>
<organism evidence="18">
    <name type="scientific">Thelazia callipaeda</name>
    <name type="common">Oriental eyeworm</name>
    <name type="synonym">Parasitic nematode</name>
    <dbReference type="NCBI Taxonomy" id="103827"/>
    <lineage>
        <taxon>Eukaryota</taxon>
        <taxon>Metazoa</taxon>
        <taxon>Ecdysozoa</taxon>
        <taxon>Nematoda</taxon>
        <taxon>Chromadorea</taxon>
        <taxon>Rhabditida</taxon>
        <taxon>Spirurina</taxon>
        <taxon>Spiruromorpha</taxon>
        <taxon>Thelazioidea</taxon>
        <taxon>Thelaziidae</taxon>
        <taxon>Thelazia</taxon>
    </lineage>
</organism>
<dbReference type="OrthoDB" id="26491at2759"/>
<dbReference type="SMART" id="SM00279">
    <property type="entry name" value="HhH2"/>
    <property type="match status" value="1"/>
</dbReference>
<dbReference type="Proteomes" id="UP000276776">
    <property type="component" value="Unassembled WGS sequence"/>
</dbReference>
<dbReference type="GO" id="GO:0017108">
    <property type="term" value="F:5'-flap endonuclease activity"/>
    <property type="evidence" value="ECO:0007669"/>
    <property type="project" value="TreeGrafter"/>
</dbReference>
<dbReference type="SMART" id="SM00485">
    <property type="entry name" value="XPGN"/>
    <property type="match status" value="1"/>
</dbReference>
<evidence type="ECO:0000313" key="18">
    <source>
        <dbReference type="WBParaSite" id="TCLT_0000052501-mRNA-1"/>
    </source>
</evidence>
<dbReference type="AlphaFoldDB" id="A0A0N5CKD1"/>
<dbReference type="EMBL" id="UYYF01000039">
    <property type="protein sequence ID" value="VDM95525.1"/>
    <property type="molecule type" value="Genomic_DNA"/>
</dbReference>
<keyword evidence="11 13" id="KW-0234">DNA repair</keyword>
<comment type="function">
    <text evidence="13">5'-&gt;3' double-stranded DNA exonuclease which may also possess a cryptic 3'-&gt;5' double-stranded DNA exonuclease activity. Functions in DNA mismatch repair.</text>
</comment>
<evidence type="ECO:0000256" key="12">
    <source>
        <dbReference type="ARBA" id="ARBA00023242"/>
    </source>
</evidence>
<dbReference type="Pfam" id="PF00867">
    <property type="entry name" value="XPG_I"/>
    <property type="match status" value="1"/>
</dbReference>
<evidence type="ECO:0000313" key="17">
    <source>
        <dbReference type="Proteomes" id="UP000276776"/>
    </source>
</evidence>
<evidence type="ECO:0000256" key="10">
    <source>
        <dbReference type="ARBA" id="ARBA00022881"/>
    </source>
</evidence>
<dbReference type="Gene3D" id="1.10.150.20">
    <property type="entry name" value="5' to 3' exonuclease, C-terminal subdomain"/>
    <property type="match status" value="1"/>
</dbReference>
<keyword evidence="4 13" id="KW-0540">Nuclease</keyword>
<evidence type="ECO:0000256" key="7">
    <source>
        <dbReference type="ARBA" id="ARBA00022769"/>
    </source>
</evidence>
<dbReference type="SUPFAM" id="SSF47807">
    <property type="entry name" value="5' to 3' exonuclease, C-terminal subdomain"/>
    <property type="match status" value="1"/>
</dbReference>
<evidence type="ECO:0000256" key="4">
    <source>
        <dbReference type="ARBA" id="ARBA00022722"/>
    </source>
</evidence>
<dbReference type="Gene3D" id="3.40.50.1010">
    <property type="entry name" value="5'-nuclease"/>
    <property type="match status" value="1"/>
</dbReference>
<dbReference type="CDD" id="cd09857">
    <property type="entry name" value="PIN_EXO1"/>
    <property type="match status" value="1"/>
</dbReference>
<dbReference type="WBParaSite" id="TCLT_0000052501-mRNA-1">
    <property type="protein sequence ID" value="TCLT_0000052501-mRNA-1"/>
    <property type="gene ID" value="TCLT_0000052501"/>
</dbReference>
<dbReference type="GO" id="GO:0003677">
    <property type="term" value="F:DNA binding"/>
    <property type="evidence" value="ECO:0007669"/>
    <property type="project" value="UniProtKB-UniRule"/>
</dbReference>
<evidence type="ECO:0000256" key="5">
    <source>
        <dbReference type="ARBA" id="ARBA00022723"/>
    </source>
</evidence>
<proteinExistence type="inferred from homology"/>
<dbReference type="FunFam" id="1.10.150.20:FF:000011">
    <property type="entry name" value="exonuclease 1"/>
    <property type="match status" value="1"/>
</dbReference>
<evidence type="ECO:0000256" key="3">
    <source>
        <dbReference type="ARBA" id="ARBA00020324"/>
    </source>
</evidence>
<dbReference type="GO" id="GO:0005634">
    <property type="term" value="C:nucleus"/>
    <property type="evidence" value="ECO:0007669"/>
    <property type="project" value="UniProtKB-SubCell"/>
</dbReference>
<dbReference type="SMART" id="SM00484">
    <property type="entry name" value="XPGI"/>
    <property type="match status" value="1"/>
</dbReference>
<evidence type="ECO:0000256" key="11">
    <source>
        <dbReference type="ARBA" id="ARBA00023204"/>
    </source>
</evidence>
<dbReference type="STRING" id="103827.A0A0N5CKD1"/>
<protein>
    <recommendedName>
        <fullName evidence="3 13">Exonuclease 1</fullName>
        <ecNumber evidence="13">3.1.-.-</ecNumber>
    </recommendedName>
</protein>
<reference evidence="16 17" key="2">
    <citation type="submission" date="2018-11" db="EMBL/GenBank/DDBJ databases">
        <authorList>
            <consortium name="Pathogen Informatics"/>
        </authorList>
    </citation>
    <scope>NUCLEOTIDE SEQUENCE [LARGE SCALE GENOMIC DNA]</scope>
</reference>
<dbReference type="InterPro" id="IPR036279">
    <property type="entry name" value="5-3_exonuclease_C_sf"/>
</dbReference>
<dbReference type="InterPro" id="IPR008918">
    <property type="entry name" value="HhH2"/>
</dbReference>
<evidence type="ECO:0000256" key="13">
    <source>
        <dbReference type="RuleBase" id="RU910737"/>
    </source>
</evidence>
<dbReference type="GO" id="GO:0006298">
    <property type="term" value="P:mismatch repair"/>
    <property type="evidence" value="ECO:0007669"/>
    <property type="project" value="TreeGrafter"/>
</dbReference>
<dbReference type="PANTHER" id="PTHR11081">
    <property type="entry name" value="FLAP ENDONUCLEASE FAMILY MEMBER"/>
    <property type="match status" value="1"/>
</dbReference>
<evidence type="ECO:0000259" key="15">
    <source>
        <dbReference type="SMART" id="SM00485"/>
    </source>
</evidence>
<comment type="cofactor">
    <cofactor evidence="13">
        <name>Mg(2+)</name>
        <dbReference type="ChEBI" id="CHEBI:18420"/>
    </cofactor>
    <text evidence="13">Binds 2 magnesium ions per subunit. They probably participate in the reaction catalyzed by the enzyme. May bind an additional third magnesium ion after substrate binding.</text>
</comment>
<evidence type="ECO:0000313" key="16">
    <source>
        <dbReference type="EMBL" id="VDM95525.1"/>
    </source>
</evidence>
<evidence type="ECO:0000259" key="14">
    <source>
        <dbReference type="SMART" id="SM00484"/>
    </source>
</evidence>
<keyword evidence="12 13" id="KW-0539">Nucleus</keyword>
<dbReference type="PRINTS" id="PR00853">
    <property type="entry name" value="XPGRADSUPER"/>
</dbReference>
<name>A0A0N5CKD1_THECL</name>
<dbReference type="InterPro" id="IPR044752">
    <property type="entry name" value="PIN-like_EXO1"/>
</dbReference>
<feature type="domain" description="XPG N-terminal" evidence="15">
    <location>
        <begin position="1"/>
        <end position="99"/>
    </location>
</feature>
<dbReference type="PANTHER" id="PTHR11081:SF8">
    <property type="entry name" value="EXONUCLEASE 1"/>
    <property type="match status" value="1"/>
</dbReference>
<dbReference type="GO" id="GO:0006310">
    <property type="term" value="P:DNA recombination"/>
    <property type="evidence" value="ECO:0007669"/>
    <property type="project" value="TreeGrafter"/>
</dbReference>
<keyword evidence="9 13" id="KW-0460">Magnesium</keyword>
<evidence type="ECO:0000256" key="9">
    <source>
        <dbReference type="ARBA" id="ARBA00022842"/>
    </source>
</evidence>
<keyword evidence="13" id="KW-0269">Exonuclease</keyword>
<keyword evidence="13" id="KW-0238">DNA-binding</keyword>
<dbReference type="InterPro" id="IPR006084">
    <property type="entry name" value="XPG/Rad2"/>
</dbReference>
<keyword evidence="5 13" id="KW-0479">Metal-binding</keyword>
<dbReference type="OMA" id="GCADKVA"/>
<dbReference type="GO" id="GO:0046872">
    <property type="term" value="F:metal ion binding"/>
    <property type="evidence" value="ECO:0007669"/>
    <property type="project" value="UniProtKB-UniRule"/>
</dbReference>
<evidence type="ECO:0000256" key="2">
    <source>
        <dbReference type="ARBA" id="ARBA00010563"/>
    </source>
</evidence>
<keyword evidence="17" id="KW-1185">Reference proteome</keyword>
<dbReference type="EC" id="3.1.-.-" evidence="13"/>